<evidence type="ECO:0000313" key="8">
    <source>
        <dbReference type="Proteomes" id="UP000652761"/>
    </source>
</evidence>
<dbReference type="GO" id="GO:0022857">
    <property type="term" value="F:transmembrane transporter activity"/>
    <property type="evidence" value="ECO:0007669"/>
    <property type="project" value="InterPro"/>
</dbReference>
<feature type="transmembrane region" description="Helical" evidence="6">
    <location>
        <begin position="82"/>
        <end position="103"/>
    </location>
</feature>
<gene>
    <name evidence="7" type="ORF">Taro_045632</name>
</gene>
<dbReference type="SUPFAM" id="SSF103473">
    <property type="entry name" value="MFS general substrate transporter"/>
    <property type="match status" value="1"/>
</dbReference>
<name>A0A843X4I3_COLES</name>
<evidence type="ECO:0000256" key="1">
    <source>
        <dbReference type="ARBA" id="ARBA00004141"/>
    </source>
</evidence>
<dbReference type="InterPro" id="IPR000109">
    <property type="entry name" value="POT_fam"/>
</dbReference>
<keyword evidence="4 6" id="KW-1133">Transmembrane helix</keyword>
<dbReference type="InterPro" id="IPR036259">
    <property type="entry name" value="MFS_trans_sf"/>
</dbReference>
<dbReference type="Gene3D" id="1.20.1250.20">
    <property type="entry name" value="MFS general substrate transporter like domains"/>
    <property type="match status" value="1"/>
</dbReference>
<comment type="similarity">
    <text evidence="2">Belongs to the major facilitator superfamily. Proton-dependent oligopeptide transporter (POT/PTR) (TC 2.A.17) family.</text>
</comment>
<protein>
    <submittedName>
        <fullName evidence="7">Uncharacterized protein</fullName>
    </submittedName>
</protein>
<comment type="subcellular location">
    <subcellularLocation>
        <location evidence="1">Membrane</location>
        <topology evidence="1">Multi-pass membrane protein</topology>
    </subcellularLocation>
</comment>
<reference evidence="7" key="1">
    <citation type="submission" date="2017-07" db="EMBL/GenBank/DDBJ databases">
        <title>Taro Niue Genome Assembly and Annotation.</title>
        <authorList>
            <person name="Atibalentja N."/>
            <person name="Keating K."/>
            <person name="Fields C.J."/>
        </authorList>
    </citation>
    <scope>NUCLEOTIDE SEQUENCE</scope>
    <source>
        <strain evidence="7">Niue_2</strain>
        <tissue evidence="7">Leaf</tissue>
    </source>
</reference>
<dbReference type="Proteomes" id="UP000652761">
    <property type="component" value="Unassembled WGS sequence"/>
</dbReference>
<dbReference type="EMBL" id="NMUH01005424">
    <property type="protein sequence ID" value="MQM12715.1"/>
    <property type="molecule type" value="Genomic_DNA"/>
</dbReference>
<evidence type="ECO:0000256" key="4">
    <source>
        <dbReference type="ARBA" id="ARBA00022989"/>
    </source>
</evidence>
<feature type="transmembrane region" description="Helical" evidence="6">
    <location>
        <begin position="206"/>
        <end position="226"/>
    </location>
</feature>
<keyword evidence="5 6" id="KW-0472">Membrane</keyword>
<feature type="transmembrane region" description="Helical" evidence="6">
    <location>
        <begin position="40"/>
        <end position="62"/>
    </location>
</feature>
<dbReference type="OrthoDB" id="784696at2759"/>
<evidence type="ECO:0000256" key="3">
    <source>
        <dbReference type="ARBA" id="ARBA00022692"/>
    </source>
</evidence>
<dbReference type="PANTHER" id="PTHR11654">
    <property type="entry name" value="OLIGOPEPTIDE TRANSPORTER-RELATED"/>
    <property type="match status" value="1"/>
</dbReference>
<dbReference type="GO" id="GO:0016020">
    <property type="term" value="C:membrane"/>
    <property type="evidence" value="ECO:0007669"/>
    <property type="project" value="UniProtKB-SubCell"/>
</dbReference>
<evidence type="ECO:0000256" key="5">
    <source>
        <dbReference type="ARBA" id="ARBA00023136"/>
    </source>
</evidence>
<comment type="caution">
    <text evidence="7">The sequence shown here is derived from an EMBL/GenBank/DDBJ whole genome shotgun (WGS) entry which is preliminary data.</text>
</comment>
<organism evidence="7 8">
    <name type="scientific">Colocasia esculenta</name>
    <name type="common">Wild taro</name>
    <name type="synonym">Arum esculentum</name>
    <dbReference type="NCBI Taxonomy" id="4460"/>
    <lineage>
        <taxon>Eukaryota</taxon>
        <taxon>Viridiplantae</taxon>
        <taxon>Streptophyta</taxon>
        <taxon>Embryophyta</taxon>
        <taxon>Tracheophyta</taxon>
        <taxon>Spermatophyta</taxon>
        <taxon>Magnoliopsida</taxon>
        <taxon>Liliopsida</taxon>
        <taxon>Araceae</taxon>
        <taxon>Aroideae</taxon>
        <taxon>Colocasieae</taxon>
        <taxon>Colocasia</taxon>
    </lineage>
</organism>
<evidence type="ECO:0000313" key="7">
    <source>
        <dbReference type="EMBL" id="MQM12715.1"/>
    </source>
</evidence>
<feature type="transmembrane region" description="Helical" evidence="6">
    <location>
        <begin position="181"/>
        <end position="200"/>
    </location>
</feature>
<dbReference type="AlphaFoldDB" id="A0A843X4I3"/>
<keyword evidence="8" id="KW-1185">Reference proteome</keyword>
<keyword evidence="3 6" id="KW-0812">Transmembrane</keyword>
<evidence type="ECO:0000256" key="2">
    <source>
        <dbReference type="ARBA" id="ARBA00005982"/>
    </source>
</evidence>
<dbReference type="Pfam" id="PF00854">
    <property type="entry name" value="PTR2"/>
    <property type="match status" value="1"/>
</dbReference>
<evidence type="ECO:0000256" key="6">
    <source>
        <dbReference type="SAM" id="Phobius"/>
    </source>
</evidence>
<sequence>MNGAAENQEEIKYRGWKAMPYVIGNEAFNKMGDMGASANLVVYLTTVFNMSSVSAAVVISVWSGTTNMATLLGAFLADAYWGRFATIGFACIAATLGMAAMALTATIPALHPHNCSGGAVAGRPSCQEPSPGQLAFFLILRLGLMGAGASRIRPCNMAFGADQFDPKTVAGKRSLHSFFNWYYFTCNVSLVIALTVIVYVQSSVSWAVGFAIPAGLTLLSSALFFMKYGVRPEGSPFTGIVRVVAAAFRKRRLRLPKGGASATLFFGPPADEGLINTRLPHTNQFRRNRAKRIGNKSLEAVQSATSRRG</sequence>
<accession>A0A843X4I3</accession>
<proteinExistence type="inferred from homology"/>